<dbReference type="GO" id="GO:0005096">
    <property type="term" value="F:GTPase activator activity"/>
    <property type="evidence" value="ECO:0007669"/>
    <property type="project" value="InterPro"/>
</dbReference>
<comment type="caution">
    <text evidence="1">The sequence shown here is derived from an EMBL/GenBank/DDBJ whole genome shotgun (WGS) entry which is preliminary data.</text>
</comment>
<sequence length="371" mass="42702">ELSIPSLNSILKRDEEKLNLFRTLKTKQIKIEEQAVQRAYQMAQTQSSTCKPPECQNHFESIRLLLCHYGFCSLDSMEHLLNGKHWPDSKAIDRLQPRIQLLNSNDPSFITDLKQLDMISPTLYCTAQIFYLKFGQKTIFDSFSNTSIPEKLNSSFLTVVSKLGSVVDVKRHCGWTGNPTTSWKPVNQTAISTNVVRSKTLNDLNGDDSILYWVDLTTEMAFYLPQQLTLESNDVGKSSEMRIFIVWLEELREDLDSILNLNNEQPKLRDISIIGIHPLKNHLFRIILNSNAQRANASIPLIDGMVIPLNLLEFFIRQSVLNLSKRKRLEDSESSQTAHSLRKNKITKIIQKYHTNHSDIDEFFRGIFFVK</sequence>
<reference evidence="1" key="1">
    <citation type="submission" date="2021-02" db="EMBL/GenBank/DDBJ databases">
        <authorList>
            <person name="Nowell W R."/>
        </authorList>
    </citation>
    <scope>NUCLEOTIDE SEQUENCE</scope>
</reference>
<protein>
    <submittedName>
        <fullName evidence="1">Uncharacterized protein</fullName>
    </submittedName>
</protein>
<dbReference type="Gene3D" id="3.40.50.11210">
    <property type="entry name" value="Rap/Ran-GAP"/>
    <property type="match status" value="1"/>
</dbReference>
<dbReference type="InterPro" id="IPR039930">
    <property type="entry name" value="RALGAPB"/>
</dbReference>
<evidence type="ECO:0000313" key="2">
    <source>
        <dbReference type="EMBL" id="CAF3992003.1"/>
    </source>
</evidence>
<evidence type="ECO:0000313" key="1">
    <source>
        <dbReference type="EMBL" id="CAF1180737.1"/>
    </source>
</evidence>
<dbReference type="EMBL" id="CAJNOK010013253">
    <property type="protein sequence ID" value="CAF1180737.1"/>
    <property type="molecule type" value="Genomic_DNA"/>
</dbReference>
<gene>
    <name evidence="1" type="ORF">OVA965_LOCUS23047</name>
    <name evidence="2" type="ORF">TMI583_LOCUS23765</name>
</gene>
<accession>A0A8S2ELS0</accession>
<dbReference type="PANTHER" id="PTHR21344">
    <property type="entry name" value="RAL GTPASE-ACTIVATING PROTEIN SUBUNIT BETA"/>
    <property type="match status" value="1"/>
</dbReference>
<evidence type="ECO:0000313" key="3">
    <source>
        <dbReference type="Proteomes" id="UP000677228"/>
    </source>
</evidence>
<feature type="non-terminal residue" evidence="1">
    <location>
        <position position="1"/>
    </location>
</feature>
<dbReference type="PANTHER" id="PTHR21344:SF1">
    <property type="entry name" value="RAL GTPASE-ACTIVATING PROTEIN SUBUNIT BETA"/>
    <property type="match status" value="1"/>
</dbReference>
<dbReference type="SUPFAM" id="SSF111347">
    <property type="entry name" value="Rap/Ran-GAP"/>
    <property type="match status" value="1"/>
</dbReference>
<dbReference type="AlphaFoldDB" id="A0A8S2ELS0"/>
<dbReference type="Proteomes" id="UP000682733">
    <property type="component" value="Unassembled WGS sequence"/>
</dbReference>
<proteinExistence type="predicted"/>
<name>A0A8S2ELS0_9BILA</name>
<dbReference type="Proteomes" id="UP000677228">
    <property type="component" value="Unassembled WGS sequence"/>
</dbReference>
<dbReference type="InterPro" id="IPR035974">
    <property type="entry name" value="Rap/Ran-GAP_sf"/>
</dbReference>
<dbReference type="EMBL" id="CAJOBA010034781">
    <property type="protein sequence ID" value="CAF3992003.1"/>
    <property type="molecule type" value="Genomic_DNA"/>
</dbReference>
<organism evidence="1 3">
    <name type="scientific">Didymodactylos carnosus</name>
    <dbReference type="NCBI Taxonomy" id="1234261"/>
    <lineage>
        <taxon>Eukaryota</taxon>
        <taxon>Metazoa</taxon>
        <taxon>Spiralia</taxon>
        <taxon>Gnathifera</taxon>
        <taxon>Rotifera</taxon>
        <taxon>Eurotatoria</taxon>
        <taxon>Bdelloidea</taxon>
        <taxon>Philodinida</taxon>
        <taxon>Philodinidae</taxon>
        <taxon>Didymodactylos</taxon>
    </lineage>
</organism>
<dbReference type="GO" id="GO:0051056">
    <property type="term" value="P:regulation of small GTPase mediated signal transduction"/>
    <property type="evidence" value="ECO:0007669"/>
    <property type="project" value="InterPro"/>
</dbReference>